<dbReference type="InterPro" id="IPR036291">
    <property type="entry name" value="NAD(P)-bd_dom_sf"/>
</dbReference>
<evidence type="ECO:0000256" key="4">
    <source>
        <dbReference type="SAM" id="Phobius"/>
    </source>
</evidence>
<dbReference type="FunFam" id="3.40.50.720:FF:000084">
    <property type="entry name" value="Short-chain dehydrogenase reductase"/>
    <property type="match status" value="1"/>
</dbReference>
<dbReference type="PANTHER" id="PTHR42898:SF79">
    <property type="entry name" value="NAD(P)-BINDING ROSSMANN-FOLD PROTEIN"/>
    <property type="match status" value="1"/>
</dbReference>
<keyword evidence="4" id="KW-0812">Transmembrane</keyword>
<dbReference type="Proteomes" id="UP001374535">
    <property type="component" value="Chromosome 7"/>
</dbReference>
<evidence type="ECO:0000313" key="6">
    <source>
        <dbReference type="Proteomes" id="UP001374535"/>
    </source>
</evidence>
<gene>
    <name evidence="5" type="ORF">V8G54_024281</name>
</gene>
<dbReference type="PRINTS" id="PR00080">
    <property type="entry name" value="SDRFAMILY"/>
</dbReference>
<dbReference type="PROSITE" id="PS00061">
    <property type="entry name" value="ADH_SHORT"/>
    <property type="match status" value="1"/>
</dbReference>
<keyword evidence="4" id="KW-0472">Membrane</keyword>
<protein>
    <submittedName>
        <fullName evidence="5">Uncharacterized protein</fullName>
    </submittedName>
</protein>
<dbReference type="PANTHER" id="PTHR42898">
    <property type="entry name" value="TROPINONE REDUCTASE"/>
    <property type="match status" value="1"/>
</dbReference>
<dbReference type="AlphaFoldDB" id="A0AAQ3N6T8"/>
<evidence type="ECO:0000256" key="2">
    <source>
        <dbReference type="ARBA" id="ARBA00023002"/>
    </source>
</evidence>
<sequence>MGETNSGSKSSSRWCLQGMTALVTGGSKGIGYAIVEELAQLGATVHTCSRNEAELNESLNEWTTKGYRITGSVCDVTSRVKREELIARVSFQFNGKLNILVNNVGTNIQKQTMDFTAEDFAFLMNTNLESCFHLSQLAHPLLKASKAASIVFISSIAGVVATNLASVVYGASKGAMNQMTKNLACEWAKDNIRSNCIAPGVIRTPLAEKHLKEETIMNAVISQTPLGRIGEAEEVSSLVAFLCLPAASYITGQTICVDGGFSVNGLHILQP</sequence>
<dbReference type="Pfam" id="PF13561">
    <property type="entry name" value="adh_short_C2"/>
    <property type="match status" value="1"/>
</dbReference>
<dbReference type="PRINTS" id="PR00081">
    <property type="entry name" value="GDHRDH"/>
</dbReference>
<proteinExistence type="inferred from homology"/>
<dbReference type="InterPro" id="IPR045000">
    <property type="entry name" value="TR"/>
</dbReference>
<feature type="transmembrane region" description="Helical" evidence="4">
    <location>
        <begin position="150"/>
        <end position="171"/>
    </location>
</feature>
<evidence type="ECO:0000256" key="1">
    <source>
        <dbReference type="ARBA" id="ARBA00022857"/>
    </source>
</evidence>
<keyword evidence="1" id="KW-0521">NADP</keyword>
<dbReference type="EMBL" id="CP144694">
    <property type="protein sequence ID" value="WVZ03475.1"/>
    <property type="molecule type" value="Genomic_DNA"/>
</dbReference>
<dbReference type="SUPFAM" id="SSF51735">
    <property type="entry name" value="NAD(P)-binding Rossmann-fold domains"/>
    <property type="match status" value="1"/>
</dbReference>
<keyword evidence="6" id="KW-1185">Reference proteome</keyword>
<accession>A0AAQ3N6T8</accession>
<dbReference type="GO" id="GO:0016491">
    <property type="term" value="F:oxidoreductase activity"/>
    <property type="evidence" value="ECO:0007669"/>
    <property type="project" value="UniProtKB-KW"/>
</dbReference>
<reference evidence="5 6" key="1">
    <citation type="journal article" date="2023" name="Life. Sci Alliance">
        <title>Evolutionary insights into 3D genome organization and epigenetic landscape of Vigna mungo.</title>
        <authorList>
            <person name="Junaid A."/>
            <person name="Singh B."/>
            <person name="Bhatia S."/>
        </authorList>
    </citation>
    <scope>NUCLEOTIDE SEQUENCE [LARGE SCALE GENOMIC DNA]</scope>
    <source>
        <strain evidence="5">Urdbean</strain>
    </source>
</reference>
<dbReference type="Gene3D" id="3.40.50.720">
    <property type="entry name" value="NAD(P)-binding Rossmann-like Domain"/>
    <property type="match status" value="1"/>
</dbReference>
<organism evidence="5 6">
    <name type="scientific">Vigna mungo</name>
    <name type="common">Black gram</name>
    <name type="synonym">Phaseolus mungo</name>
    <dbReference type="NCBI Taxonomy" id="3915"/>
    <lineage>
        <taxon>Eukaryota</taxon>
        <taxon>Viridiplantae</taxon>
        <taxon>Streptophyta</taxon>
        <taxon>Embryophyta</taxon>
        <taxon>Tracheophyta</taxon>
        <taxon>Spermatophyta</taxon>
        <taxon>Magnoliopsida</taxon>
        <taxon>eudicotyledons</taxon>
        <taxon>Gunneridae</taxon>
        <taxon>Pentapetalae</taxon>
        <taxon>rosids</taxon>
        <taxon>fabids</taxon>
        <taxon>Fabales</taxon>
        <taxon>Fabaceae</taxon>
        <taxon>Papilionoideae</taxon>
        <taxon>50 kb inversion clade</taxon>
        <taxon>NPAAA clade</taxon>
        <taxon>indigoferoid/millettioid clade</taxon>
        <taxon>Phaseoleae</taxon>
        <taxon>Vigna</taxon>
    </lineage>
</organism>
<keyword evidence="4" id="KW-1133">Transmembrane helix</keyword>
<evidence type="ECO:0000256" key="3">
    <source>
        <dbReference type="ARBA" id="ARBA00025714"/>
    </source>
</evidence>
<name>A0AAQ3N6T8_VIGMU</name>
<evidence type="ECO:0000313" key="5">
    <source>
        <dbReference type="EMBL" id="WVZ03475.1"/>
    </source>
</evidence>
<comment type="similarity">
    <text evidence="3">Belongs to the short-chain dehydrogenases/reductases (SDR) family. SDR65C subfamily.</text>
</comment>
<dbReference type="InterPro" id="IPR002347">
    <property type="entry name" value="SDR_fam"/>
</dbReference>
<keyword evidence="2" id="KW-0560">Oxidoreductase</keyword>
<dbReference type="InterPro" id="IPR020904">
    <property type="entry name" value="Sc_DH/Rdtase_CS"/>
</dbReference>